<protein>
    <recommendedName>
        <fullName evidence="3">NACHT domain-containing protein</fullName>
    </recommendedName>
</protein>
<reference evidence="1 2" key="1">
    <citation type="submission" date="2020-08" db="EMBL/GenBank/DDBJ databases">
        <title>Sequencing the genomes of 1000 actinobacteria strains.</title>
        <authorList>
            <person name="Klenk H.-P."/>
        </authorList>
    </citation>
    <scope>NUCLEOTIDE SEQUENCE [LARGE SCALE GENOMIC DNA]</scope>
    <source>
        <strain evidence="1 2">DSM 45584</strain>
    </source>
</reference>
<accession>A0A840QIV2</accession>
<name>A0A840QIV2_9PSEU</name>
<sequence length="1018" mass="111289">MADADLLRASRDGDQFHYQWAARESLRLLRPDTELIAIAVEGGSAQDTGERDGEQVIDLAEYYGSTDLRDATRVVYRQLKHSTYQTDRKWTASGFEKTVRGFGRKFRRISEELPGAEQKVSFEFVTNRPVSDSVVRAVEVLASELATPDDTRDARNLRAYAGFGEDRAAEAAFFSRFRIDPTAPGLARLESLVRSAVAGMLPGSTDVQHVMLKEMISRRATSLESDSTVHRATVLAALATTEIELLPAPNLIRLPGRLVATGRIPAVAEEIAAAADRPVIILAAGGIGKSVLTTQLQHHLPAGSLTIVYDCFGDGGYRRSSQPRHQHQQGLVQLSNELAAHVLCDPLIPVTTAQPGQYSRAFLVRLQAAAEALTTRCPGALLTIVVDAADNAAMIARDQDERAFVTDLLREQLPVGVRLVMLCRTERVDLLDPPPHAHRLELAGFGAEESARHLRTVFPEATDRQAAEFHRRTGGNPRIQAFVLEDADSLEACLASLGEARGVDGSLLDDLLRRRVADFKDHDPASARGMDRVCEALAALRPRIPVHVLSLLCSVPATLIHSFVADLGRPLLIDGDTLQFRDEPTETWFRIHHRPSGTALTDFIGRLMPLADTDAYVAASLPELLWEAGEVDILVSLALTDGALPEGNDLEQREIAQQRVQYALKATLRAGRGLEATRLALKAGTLAAGHSRTLRLLRCNTDLAGLFLDATTVEDLVASRSLVGDWPGSNLHYEGALLSSAPGQSDLARSRLRSAVDWMVAWVRQPHEHGHGVEAHDIAEVAFGLLNADGAEACIEFLSRWKPNRVAFDAGLILANRLADAGRTDEMEWLAWSAVGVKYLRFAVACAAWRANHTCSAPVARRLVTMLRRQRKAVSFSHHRPGPDEHLEVQAVVWIVAMGLRHGVLADDEAEKILLRSLPATLSVTASSNSSPVEPLLCGYALLARVRRRPFLIDEFASGQVVKAAQRPPYSHSRALTDHRRDIVPLADWAAAWITCLVGDDIGLSRRFNELAASFAHG</sequence>
<dbReference type="Proteomes" id="UP000584374">
    <property type="component" value="Unassembled WGS sequence"/>
</dbReference>
<dbReference type="RefSeq" id="WP_184728336.1">
    <property type="nucleotide sequence ID" value="NZ_JACHIW010000001.1"/>
</dbReference>
<evidence type="ECO:0000313" key="2">
    <source>
        <dbReference type="Proteomes" id="UP000584374"/>
    </source>
</evidence>
<dbReference type="AlphaFoldDB" id="A0A840QIV2"/>
<proteinExistence type="predicted"/>
<evidence type="ECO:0000313" key="1">
    <source>
        <dbReference type="EMBL" id="MBB5157393.1"/>
    </source>
</evidence>
<gene>
    <name evidence="1" type="ORF">BJ970_004927</name>
</gene>
<evidence type="ECO:0008006" key="3">
    <source>
        <dbReference type="Google" id="ProtNLM"/>
    </source>
</evidence>
<organism evidence="1 2">
    <name type="scientific">Saccharopolyspora phatthalungensis</name>
    <dbReference type="NCBI Taxonomy" id="664693"/>
    <lineage>
        <taxon>Bacteria</taxon>
        <taxon>Bacillati</taxon>
        <taxon>Actinomycetota</taxon>
        <taxon>Actinomycetes</taxon>
        <taxon>Pseudonocardiales</taxon>
        <taxon>Pseudonocardiaceae</taxon>
        <taxon>Saccharopolyspora</taxon>
    </lineage>
</organism>
<keyword evidence="2" id="KW-1185">Reference proteome</keyword>
<comment type="caution">
    <text evidence="1">The sequence shown here is derived from an EMBL/GenBank/DDBJ whole genome shotgun (WGS) entry which is preliminary data.</text>
</comment>
<dbReference type="EMBL" id="JACHIW010000001">
    <property type="protein sequence ID" value="MBB5157393.1"/>
    <property type="molecule type" value="Genomic_DNA"/>
</dbReference>